<dbReference type="InterPro" id="IPR012989">
    <property type="entry name" value="SEP_domain"/>
</dbReference>
<dbReference type="Gene3D" id="3.10.20.90">
    <property type="entry name" value="Phosphatidylinositol 3-kinase Catalytic Subunit, Chain A, domain 1"/>
    <property type="match status" value="1"/>
</dbReference>
<accession>A0AAD8PCE9</accession>
<protein>
    <submittedName>
        <fullName evidence="3">Ubx domain containing protein</fullName>
    </submittedName>
</protein>
<dbReference type="SMART" id="SM00553">
    <property type="entry name" value="SEP"/>
    <property type="match status" value="1"/>
</dbReference>
<dbReference type="GO" id="GO:0005634">
    <property type="term" value="C:nucleus"/>
    <property type="evidence" value="ECO:0007669"/>
    <property type="project" value="TreeGrafter"/>
</dbReference>
<sequence>MSNIRSFGDFSEDRNNQPFSFAGGHKSAIGVEDGGHTVHLYEGGFTVNDGPFRSLEDPRNALFLSSVKSGIAPPELQDQGKEVRVFFIDESHKKYEAPKSRATPTESRKSAQSTNEVLEVAWDTNSGSSTTLRLKLHNNTRINLTVSQETTLGEIRSFIANQSGIPECAFRILSGFPPREVKGNDTDTLRTADLLGCALIQKAVS</sequence>
<dbReference type="SUPFAM" id="SSF102848">
    <property type="entry name" value="NSFL1 (p97 ATPase) cofactor p47, SEP domain"/>
    <property type="match status" value="1"/>
</dbReference>
<evidence type="ECO:0000259" key="2">
    <source>
        <dbReference type="PROSITE" id="PS51399"/>
    </source>
</evidence>
<dbReference type="PANTHER" id="PTHR23333:SF20">
    <property type="entry name" value="NSFL1 COFACTOR P47"/>
    <property type="match status" value="1"/>
</dbReference>
<dbReference type="GO" id="GO:0005829">
    <property type="term" value="C:cytosol"/>
    <property type="evidence" value="ECO:0007669"/>
    <property type="project" value="TreeGrafter"/>
</dbReference>
<evidence type="ECO:0000313" key="3">
    <source>
        <dbReference type="EMBL" id="KAK1441963.1"/>
    </source>
</evidence>
<dbReference type="GO" id="GO:0043161">
    <property type="term" value="P:proteasome-mediated ubiquitin-dependent protein catabolic process"/>
    <property type="evidence" value="ECO:0007669"/>
    <property type="project" value="TreeGrafter"/>
</dbReference>
<dbReference type="Pfam" id="PF08059">
    <property type="entry name" value="SEP"/>
    <property type="match status" value="1"/>
</dbReference>
<dbReference type="InterPro" id="IPR036241">
    <property type="entry name" value="NSFL1C_SEP_dom_sf"/>
</dbReference>
<dbReference type="Pfam" id="PF00789">
    <property type="entry name" value="UBX"/>
    <property type="match status" value="1"/>
</dbReference>
<feature type="domain" description="UBX" evidence="1">
    <location>
        <begin position="125"/>
        <end position="202"/>
    </location>
</feature>
<evidence type="ECO:0000313" key="4">
    <source>
        <dbReference type="Proteomes" id="UP001230268"/>
    </source>
</evidence>
<dbReference type="Gene3D" id="3.30.420.210">
    <property type="entry name" value="SEP domain"/>
    <property type="match status" value="1"/>
</dbReference>
<name>A0AAD8PCE9_BABGI</name>
<dbReference type="Proteomes" id="UP001230268">
    <property type="component" value="Unassembled WGS sequence"/>
</dbReference>
<reference evidence="3" key="1">
    <citation type="submission" date="2023-08" db="EMBL/GenBank/DDBJ databases">
        <title>Draft sequence of the Babesia gibsoni genome.</title>
        <authorList>
            <person name="Yamagishi J.Y."/>
            <person name="Xuan X.X."/>
        </authorList>
    </citation>
    <scope>NUCLEOTIDE SEQUENCE</scope>
    <source>
        <strain evidence="3">Azabu</strain>
    </source>
</reference>
<dbReference type="SUPFAM" id="SSF54236">
    <property type="entry name" value="Ubiquitin-like"/>
    <property type="match status" value="1"/>
</dbReference>
<proteinExistence type="predicted"/>
<dbReference type="InterPro" id="IPR001012">
    <property type="entry name" value="UBX_dom"/>
</dbReference>
<gene>
    <name evidence="3" type="ORF">BgAZ_502950</name>
</gene>
<dbReference type="AlphaFoldDB" id="A0AAD8PCE9"/>
<dbReference type="GO" id="GO:0007030">
    <property type="term" value="P:Golgi organization"/>
    <property type="evidence" value="ECO:0007669"/>
    <property type="project" value="TreeGrafter"/>
</dbReference>
<evidence type="ECO:0000259" key="1">
    <source>
        <dbReference type="PROSITE" id="PS50033"/>
    </source>
</evidence>
<organism evidence="3 4">
    <name type="scientific">Babesia gibsoni</name>
    <dbReference type="NCBI Taxonomy" id="33632"/>
    <lineage>
        <taxon>Eukaryota</taxon>
        <taxon>Sar</taxon>
        <taxon>Alveolata</taxon>
        <taxon>Apicomplexa</taxon>
        <taxon>Aconoidasida</taxon>
        <taxon>Piroplasmida</taxon>
        <taxon>Babesiidae</taxon>
        <taxon>Babesia</taxon>
    </lineage>
</organism>
<dbReference type="InterPro" id="IPR029071">
    <property type="entry name" value="Ubiquitin-like_domsf"/>
</dbReference>
<keyword evidence="4" id="KW-1185">Reference proteome</keyword>
<dbReference type="SMART" id="SM00166">
    <property type="entry name" value="UBX"/>
    <property type="match status" value="1"/>
</dbReference>
<dbReference type="PROSITE" id="PS51399">
    <property type="entry name" value="SEP"/>
    <property type="match status" value="1"/>
</dbReference>
<dbReference type="PROSITE" id="PS50033">
    <property type="entry name" value="UBX"/>
    <property type="match status" value="1"/>
</dbReference>
<dbReference type="PANTHER" id="PTHR23333">
    <property type="entry name" value="UBX DOMAIN CONTAINING PROTEIN"/>
    <property type="match status" value="1"/>
</dbReference>
<dbReference type="GO" id="GO:0031468">
    <property type="term" value="P:nuclear membrane reassembly"/>
    <property type="evidence" value="ECO:0007669"/>
    <property type="project" value="TreeGrafter"/>
</dbReference>
<comment type="caution">
    <text evidence="3">The sequence shown here is derived from an EMBL/GenBank/DDBJ whole genome shotgun (WGS) entry which is preliminary data.</text>
</comment>
<dbReference type="GO" id="GO:0061025">
    <property type="term" value="P:membrane fusion"/>
    <property type="evidence" value="ECO:0007669"/>
    <property type="project" value="TreeGrafter"/>
</dbReference>
<dbReference type="EMBL" id="JAVEPI010000005">
    <property type="protein sequence ID" value="KAK1441963.1"/>
    <property type="molecule type" value="Genomic_DNA"/>
</dbReference>
<dbReference type="GO" id="GO:0043130">
    <property type="term" value="F:ubiquitin binding"/>
    <property type="evidence" value="ECO:0007669"/>
    <property type="project" value="TreeGrafter"/>
</dbReference>
<feature type="domain" description="SEP" evidence="2">
    <location>
        <begin position="33"/>
        <end position="96"/>
    </location>
</feature>
<dbReference type="GO" id="GO:0000045">
    <property type="term" value="P:autophagosome assembly"/>
    <property type="evidence" value="ECO:0007669"/>
    <property type="project" value="TreeGrafter"/>
</dbReference>